<dbReference type="CDD" id="cd06562">
    <property type="entry name" value="GH20_HexA_HexB-like"/>
    <property type="match status" value="1"/>
</dbReference>
<evidence type="ECO:0000256" key="10">
    <source>
        <dbReference type="SAM" id="Phobius"/>
    </source>
</evidence>
<evidence type="ECO:0000259" key="11">
    <source>
        <dbReference type="Pfam" id="PF00728"/>
    </source>
</evidence>
<evidence type="ECO:0000259" key="12">
    <source>
        <dbReference type="Pfam" id="PF14845"/>
    </source>
</evidence>
<keyword evidence="14" id="KW-1185">Reference proteome</keyword>
<gene>
    <name evidence="13" type="ORF">BGZ80_001069</name>
</gene>
<sequence length="741" mass="83434">MSKKNVSHSYTPLSLQDPNESGKIGTTSDKLNRGQEIENPNSDQGRASMSDENSSSSFEMDSIDYLPQRRHLSKFRDISRFGVGSIFNSTHWSRYWVRYLVVACILAVVAILVPLLVIKPWEYHYRLAPVTNDNVKAMPDEQPVWPIPRSFSFGNEKATLTPTFQIKVQSSSNNEPLDPTLYPVLHKAINRCMDRIQIKRSTTIIETNGYPKHSQDASSLSELIIVIDNALAPLEYGMDESYLININNQPGPQPNQESSTVHEELKRQKRAPTKEAIAVLKANTQFGVLNGLETFTQLIVATPGSGTLVPGQTVENTLEIPNVPWQIQDEPHFSHRGILLDTSRNYFPVKDILRTLDAMSVVKLNVFHWHVLDQQTYPLVSKSFPDLTAKGAQRPDYVYTEHDVATIVQHGEELGIRVLPEFDSPGHAASWGRSYPNLTVCLDAQPHQKYAAEPPAGQLDPLEPFTYTVLDSLVKEWTAQFPDKQAHMGGDEINFDCWKTSDRLRDYIEHADRRAQYENALLPTLTNAAPENNMRRTTSGKQSGEDKLLEVYLNRTFGMFLAQGKRPIVWEELALEHNLALPDSAIVQVWKNAANAKKVIAQGKPVILSSSEYWYLDCGAGQWLIGAQGHSWCQFASWQRVYSYSLTDQFNVEQQKMVYGGEVCMWAEQTDSSNLDSNLWPRSAAAAEVLWSGSRDEQGNERPLMDAAKRLAAVRDRLVQMGVTAAPMYPSYCRHHPEGCS</sequence>
<keyword evidence="10" id="KW-1133">Transmembrane helix</keyword>
<dbReference type="Pfam" id="PF14845">
    <property type="entry name" value="Glycohydro_20b2"/>
    <property type="match status" value="1"/>
</dbReference>
<keyword evidence="6" id="KW-0325">Glycoprotein</keyword>
<evidence type="ECO:0000256" key="5">
    <source>
        <dbReference type="ARBA" id="ARBA00022801"/>
    </source>
</evidence>
<dbReference type="AlphaFoldDB" id="A0A9P6MSI2"/>
<dbReference type="InterPro" id="IPR015883">
    <property type="entry name" value="Glyco_hydro_20_cat"/>
</dbReference>
<keyword evidence="10" id="KW-0472">Membrane</keyword>
<evidence type="ECO:0000256" key="7">
    <source>
        <dbReference type="ARBA" id="ARBA00023295"/>
    </source>
</evidence>
<dbReference type="Pfam" id="PF00728">
    <property type="entry name" value="Glyco_hydro_20"/>
    <property type="match status" value="1"/>
</dbReference>
<keyword evidence="5" id="KW-0378">Hydrolase</keyword>
<dbReference type="PANTHER" id="PTHR22600">
    <property type="entry name" value="BETA-HEXOSAMINIDASE"/>
    <property type="match status" value="1"/>
</dbReference>
<protein>
    <recommendedName>
        <fullName evidence="3">beta-N-acetylhexosaminidase</fullName>
        <ecNumber evidence="3">3.2.1.52</ecNumber>
    </recommendedName>
</protein>
<evidence type="ECO:0000256" key="3">
    <source>
        <dbReference type="ARBA" id="ARBA00012663"/>
    </source>
</evidence>
<dbReference type="EC" id="3.2.1.52" evidence="3"/>
<dbReference type="PRINTS" id="PR00738">
    <property type="entry name" value="GLHYDRLASE20"/>
</dbReference>
<dbReference type="EMBL" id="JAAAID010001237">
    <property type="protein sequence ID" value="KAG0010940.1"/>
    <property type="molecule type" value="Genomic_DNA"/>
</dbReference>
<dbReference type="GO" id="GO:0004563">
    <property type="term" value="F:beta-N-acetylhexosaminidase activity"/>
    <property type="evidence" value="ECO:0007669"/>
    <property type="project" value="UniProtKB-EC"/>
</dbReference>
<evidence type="ECO:0000313" key="14">
    <source>
        <dbReference type="Proteomes" id="UP000703661"/>
    </source>
</evidence>
<feature type="domain" description="Glycoside hydrolase family 20 catalytic" evidence="11">
    <location>
        <begin position="333"/>
        <end position="693"/>
    </location>
</feature>
<evidence type="ECO:0000256" key="9">
    <source>
        <dbReference type="SAM" id="MobiDB-lite"/>
    </source>
</evidence>
<keyword evidence="4" id="KW-0732">Signal</keyword>
<feature type="active site" description="Proton donor" evidence="8">
    <location>
        <position position="492"/>
    </location>
</feature>
<dbReference type="InterPro" id="IPR029019">
    <property type="entry name" value="HEX_eukaryotic_N"/>
</dbReference>
<feature type="compositionally biased region" description="Low complexity" evidence="9">
    <location>
        <begin position="48"/>
        <end position="58"/>
    </location>
</feature>
<keyword evidence="7" id="KW-0326">Glycosidase</keyword>
<dbReference type="Gene3D" id="3.20.20.80">
    <property type="entry name" value="Glycosidases"/>
    <property type="match status" value="1"/>
</dbReference>
<keyword evidence="10" id="KW-0812">Transmembrane</keyword>
<comment type="caution">
    <text evidence="13">The sequence shown here is derived from an EMBL/GenBank/DDBJ whole genome shotgun (WGS) entry which is preliminary data.</text>
</comment>
<evidence type="ECO:0000256" key="8">
    <source>
        <dbReference type="PIRSR" id="PIRSR625705-1"/>
    </source>
</evidence>
<feature type="transmembrane region" description="Helical" evidence="10">
    <location>
        <begin position="96"/>
        <end position="117"/>
    </location>
</feature>
<feature type="region of interest" description="Disordered" evidence="9">
    <location>
        <begin position="1"/>
        <end position="58"/>
    </location>
</feature>
<dbReference type="SUPFAM" id="SSF51445">
    <property type="entry name" value="(Trans)glycosidases"/>
    <property type="match status" value="1"/>
</dbReference>
<dbReference type="OrthoDB" id="428480at2759"/>
<evidence type="ECO:0000256" key="6">
    <source>
        <dbReference type="ARBA" id="ARBA00023180"/>
    </source>
</evidence>
<evidence type="ECO:0000256" key="1">
    <source>
        <dbReference type="ARBA" id="ARBA00001231"/>
    </source>
</evidence>
<dbReference type="Gene3D" id="3.30.379.10">
    <property type="entry name" value="Chitobiase/beta-hexosaminidase domain 2-like"/>
    <property type="match status" value="1"/>
</dbReference>
<comment type="catalytic activity">
    <reaction evidence="1">
        <text>Hydrolysis of terminal non-reducing N-acetyl-D-hexosamine residues in N-acetyl-beta-D-hexosaminides.</text>
        <dbReference type="EC" id="3.2.1.52"/>
    </reaction>
</comment>
<dbReference type="InterPro" id="IPR025705">
    <property type="entry name" value="Beta_hexosaminidase_sua/sub"/>
</dbReference>
<dbReference type="FunFam" id="3.20.20.80:FF:000063">
    <property type="entry name" value="Beta-hexosaminidase"/>
    <property type="match status" value="1"/>
</dbReference>
<evidence type="ECO:0000313" key="13">
    <source>
        <dbReference type="EMBL" id="KAG0010940.1"/>
    </source>
</evidence>
<comment type="similarity">
    <text evidence="2">Belongs to the glycosyl hydrolase 20 family.</text>
</comment>
<dbReference type="GO" id="GO:0030203">
    <property type="term" value="P:glycosaminoglycan metabolic process"/>
    <property type="evidence" value="ECO:0007669"/>
    <property type="project" value="TreeGrafter"/>
</dbReference>
<name>A0A9P6MSI2_9FUNG</name>
<reference evidence="13" key="1">
    <citation type="journal article" date="2020" name="Fungal Divers.">
        <title>Resolving the Mortierellaceae phylogeny through synthesis of multi-gene phylogenetics and phylogenomics.</title>
        <authorList>
            <person name="Vandepol N."/>
            <person name="Liber J."/>
            <person name="Desiro A."/>
            <person name="Na H."/>
            <person name="Kennedy M."/>
            <person name="Barry K."/>
            <person name="Grigoriev I.V."/>
            <person name="Miller A.N."/>
            <person name="O'Donnell K."/>
            <person name="Stajich J.E."/>
            <person name="Bonito G."/>
        </authorList>
    </citation>
    <scope>NUCLEOTIDE SEQUENCE</scope>
    <source>
        <strain evidence="13">NRRL 2769</strain>
    </source>
</reference>
<dbReference type="SUPFAM" id="SSF55545">
    <property type="entry name" value="beta-N-acetylhexosaminidase-like domain"/>
    <property type="match status" value="1"/>
</dbReference>
<dbReference type="PANTHER" id="PTHR22600:SF26">
    <property type="entry name" value="BETA-N-ACETYLHEXOSAMINIDASE"/>
    <property type="match status" value="1"/>
</dbReference>
<feature type="region of interest" description="Disordered" evidence="9">
    <location>
        <begin position="248"/>
        <end position="268"/>
    </location>
</feature>
<proteinExistence type="inferred from homology"/>
<accession>A0A9P6MSI2</accession>
<evidence type="ECO:0000256" key="4">
    <source>
        <dbReference type="ARBA" id="ARBA00022729"/>
    </source>
</evidence>
<dbReference type="Proteomes" id="UP000703661">
    <property type="component" value="Unassembled WGS sequence"/>
</dbReference>
<dbReference type="InterPro" id="IPR029018">
    <property type="entry name" value="Hex-like_dom2"/>
</dbReference>
<dbReference type="InterPro" id="IPR017853">
    <property type="entry name" value="GH"/>
</dbReference>
<feature type="compositionally biased region" description="Polar residues" evidence="9">
    <location>
        <begin position="7"/>
        <end position="29"/>
    </location>
</feature>
<dbReference type="GO" id="GO:0005975">
    <property type="term" value="P:carbohydrate metabolic process"/>
    <property type="evidence" value="ECO:0007669"/>
    <property type="project" value="InterPro"/>
</dbReference>
<organism evidence="13 14">
    <name type="scientific">Entomortierella chlamydospora</name>
    <dbReference type="NCBI Taxonomy" id="101097"/>
    <lineage>
        <taxon>Eukaryota</taxon>
        <taxon>Fungi</taxon>
        <taxon>Fungi incertae sedis</taxon>
        <taxon>Mucoromycota</taxon>
        <taxon>Mortierellomycotina</taxon>
        <taxon>Mortierellomycetes</taxon>
        <taxon>Mortierellales</taxon>
        <taxon>Mortierellaceae</taxon>
        <taxon>Entomortierella</taxon>
    </lineage>
</organism>
<feature type="domain" description="Beta-hexosaminidase eukaryotic type N-terminal" evidence="12">
    <location>
        <begin position="144"/>
        <end position="249"/>
    </location>
</feature>
<dbReference type="GO" id="GO:0016020">
    <property type="term" value="C:membrane"/>
    <property type="evidence" value="ECO:0007669"/>
    <property type="project" value="TreeGrafter"/>
</dbReference>
<evidence type="ECO:0000256" key="2">
    <source>
        <dbReference type="ARBA" id="ARBA00006285"/>
    </source>
</evidence>
<feature type="compositionally biased region" description="Polar residues" evidence="9">
    <location>
        <begin position="38"/>
        <end position="47"/>
    </location>
</feature>